<dbReference type="Pfam" id="PF00724">
    <property type="entry name" value="Oxidored_FMN"/>
    <property type="match status" value="1"/>
</dbReference>
<dbReference type="GO" id="GO:0050661">
    <property type="term" value="F:NADP binding"/>
    <property type="evidence" value="ECO:0007669"/>
    <property type="project" value="InterPro"/>
</dbReference>
<dbReference type="SUPFAM" id="SSF51395">
    <property type="entry name" value="FMN-linked oxidoreductases"/>
    <property type="match status" value="1"/>
</dbReference>
<dbReference type="OrthoDB" id="3169239at2"/>
<accession>A0A2B7I9P7</accession>
<dbReference type="InterPro" id="IPR001155">
    <property type="entry name" value="OxRdtase_FMN_N"/>
</dbReference>
<dbReference type="InterPro" id="IPR013785">
    <property type="entry name" value="Aldolase_TIM"/>
</dbReference>
<protein>
    <submittedName>
        <fullName evidence="6">Oxidoreductase</fullName>
    </submittedName>
</protein>
<evidence type="ECO:0000256" key="2">
    <source>
        <dbReference type="ARBA" id="ARBA00022630"/>
    </source>
</evidence>
<evidence type="ECO:0000256" key="4">
    <source>
        <dbReference type="ARBA" id="ARBA00022857"/>
    </source>
</evidence>
<sequence length="366" mass="39080">MTSPLLFQPLTLRGLTVRNRAWLPPMCQYAVDSQDGIPSTWHLIHYGSFAVGGFGLIVAEATAVSPEGRISPCDTGLWNDAQVAAWRTITDAVHELGGTIAVQLGHAGRKASTEKWWPGFHGGVVPPEKGGWIPVGPTAAPADGKQYAGSPVTALNEDGISKIIDDFRTAASRAVVAGFDAVEIHSAHGYLLHQFYSPLSNTRTDGWGSDYDGRVRLPLAVADAVRGAIPDDMPLLARLSVTDWRDDGWSVEDSIELSRRFALAGVDLVDASSGGNSSAPIPVAPGYQADLAARVRAEADVPTATVGMIWTGELAEDLLNKGCADAVMVGRAALRDTNWPLRAAHELGVPNEEAPWHPARFRGAWR</sequence>
<proteinExistence type="predicted"/>
<evidence type="ECO:0000256" key="1">
    <source>
        <dbReference type="ARBA" id="ARBA00001917"/>
    </source>
</evidence>
<keyword evidence="5" id="KW-0560">Oxidoreductase</keyword>
<evidence type="ECO:0000256" key="5">
    <source>
        <dbReference type="ARBA" id="ARBA00023002"/>
    </source>
</evidence>
<dbReference type="Gene3D" id="3.20.20.70">
    <property type="entry name" value="Aldolase class I"/>
    <property type="match status" value="1"/>
</dbReference>
<gene>
    <name evidence="6" type="ORF">B1B09_08025</name>
</gene>
<dbReference type="AlphaFoldDB" id="A0A2B7I9P7"/>
<keyword evidence="2" id="KW-0285">Flavoprotein</keyword>
<dbReference type="PANTHER" id="PTHR43303">
    <property type="entry name" value="NADPH DEHYDROGENASE C23G7.10C-RELATED"/>
    <property type="match status" value="1"/>
</dbReference>
<dbReference type="PANTHER" id="PTHR43303:SF4">
    <property type="entry name" value="NADPH DEHYDROGENASE C23G7.10C-RELATED"/>
    <property type="match status" value="1"/>
</dbReference>
<dbReference type="GeneID" id="92858045"/>
<evidence type="ECO:0000313" key="6">
    <source>
        <dbReference type="EMBL" id="PGF33847.1"/>
    </source>
</evidence>
<name>A0A2B7I9P7_CUTAC</name>
<comment type="caution">
    <text evidence="6">The sequence shown here is derived from an EMBL/GenBank/DDBJ whole genome shotgun (WGS) entry which is preliminary data.</text>
</comment>
<dbReference type="Proteomes" id="UP000226191">
    <property type="component" value="Unassembled WGS sequence"/>
</dbReference>
<reference evidence="6 7" key="1">
    <citation type="submission" date="2017-02" db="EMBL/GenBank/DDBJ databases">
        <title>Prevalence of linear plasmids in Cutibacterium acnes isolates obtained from cancerous prostatic tissue.</title>
        <authorList>
            <person name="Davidsson S."/>
            <person name="Bruggemann H."/>
        </authorList>
    </citation>
    <scope>NUCLEOTIDE SEQUENCE [LARGE SCALE GENOMIC DNA]</scope>
    <source>
        <strain evidence="6 7">11-78</strain>
    </source>
</reference>
<dbReference type="GO" id="GO:0010181">
    <property type="term" value="F:FMN binding"/>
    <property type="evidence" value="ECO:0007669"/>
    <property type="project" value="InterPro"/>
</dbReference>
<keyword evidence="3" id="KW-0288">FMN</keyword>
<dbReference type="GO" id="GO:0003959">
    <property type="term" value="F:NADPH dehydrogenase activity"/>
    <property type="evidence" value="ECO:0007669"/>
    <property type="project" value="InterPro"/>
</dbReference>
<keyword evidence="4" id="KW-0521">NADP</keyword>
<dbReference type="RefSeq" id="WP_002516312.1">
    <property type="nucleotide sequence ID" value="NZ_AP019664.1"/>
</dbReference>
<dbReference type="EMBL" id="MVCE01000003">
    <property type="protein sequence ID" value="PGF33847.1"/>
    <property type="molecule type" value="Genomic_DNA"/>
</dbReference>
<organism evidence="6 7">
    <name type="scientific">Cutibacterium acnes</name>
    <name type="common">Propionibacterium acnes</name>
    <dbReference type="NCBI Taxonomy" id="1747"/>
    <lineage>
        <taxon>Bacteria</taxon>
        <taxon>Bacillati</taxon>
        <taxon>Actinomycetota</taxon>
        <taxon>Actinomycetes</taxon>
        <taxon>Propionibacteriales</taxon>
        <taxon>Propionibacteriaceae</taxon>
        <taxon>Cutibacterium</taxon>
    </lineage>
</organism>
<evidence type="ECO:0000313" key="7">
    <source>
        <dbReference type="Proteomes" id="UP000226191"/>
    </source>
</evidence>
<dbReference type="InterPro" id="IPR044152">
    <property type="entry name" value="YqjM-like"/>
</dbReference>
<comment type="cofactor">
    <cofactor evidence="1">
        <name>FMN</name>
        <dbReference type="ChEBI" id="CHEBI:58210"/>
    </cofactor>
</comment>
<evidence type="ECO:0000256" key="3">
    <source>
        <dbReference type="ARBA" id="ARBA00022643"/>
    </source>
</evidence>
<dbReference type="CDD" id="cd02932">
    <property type="entry name" value="OYE_YqiM_FMN"/>
    <property type="match status" value="1"/>
</dbReference>